<dbReference type="PROSITE" id="PS50082">
    <property type="entry name" value="WD_REPEATS_2"/>
    <property type="match status" value="4"/>
</dbReference>
<evidence type="ECO:0000313" key="5">
    <source>
        <dbReference type="EMBL" id="SNR48846.1"/>
    </source>
</evidence>
<dbReference type="InterPro" id="IPR036322">
    <property type="entry name" value="WD40_repeat_dom_sf"/>
</dbReference>
<keyword evidence="1 3" id="KW-0853">WD repeat</keyword>
<keyword evidence="6" id="KW-1185">Reference proteome</keyword>
<feature type="repeat" description="WD" evidence="3">
    <location>
        <begin position="255"/>
        <end position="287"/>
    </location>
</feature>
<name>A0A238WQL0_9ACTN</name>
<evidence type="ECO:0000256" key="2">
    <source>
        <dbReference type="ARBA" id="ARBA00022737"/>
    </source>
</evidence>
<feature type="repeat" description="WD" evidence="3">
    <location>
        <begin position="297"/>
        <end position="328"/>
    </location>
</feature>
<feature type="coiled-coil region" evidence="4">
    <location>
        <begin position="118"/>
        <end position="152"/>
    </location>
</feature>
<evidence type="ECO:0000256" key="3">
    <source>
        <dbReference type="PROSITE-ProRule" id="PRU00221"/>
    </source>
</evidence>
<dbReference type="EMBL" id="FZNR01000002">
    <property type="protein sequence ID" value="SNR48846.1"/>
    <property type="molecule type" value="Genomic_DNA"/>
</dbReference>
<dbReference type="AlphaFoldDB" id="A0A238WQL0"/>
<proteinExistence type="predicted"/>
<dbReference type="PROSITE" id="PS50294">
    <property type="entry name" value="WD_REPEATS_REGION"/>
    <property type="match status" value="3"/>
</dbReference>
<reference evidence="5 6" key="1">
    <citation type="submission" date="2017-06" db="EMBL/GenBank/DDBJ databases">
        <authorList>
            <person name="Kim H.J."/>
            <person name="Triplett B.A."/>
        </authorList>
    </citation>
    <scope>NUCLEOTIDE SEQUENCE [LARGE SCALE GENOMIC DNA]</scope>
    <source>
        <strain evidence="5 6">DSM 43151</strain>
    </source>
</reference>
<feature type="repeat" description="WD" evidence="3">
    <location>
        <begin position="212"/>
        <end position="253"/>
    </location>
</feature>
<dbReference type="Proteomes" id="UP000198415">
    <property type="component" value="Unassembled WGS sequence"/>
</dbReference>
<evidence type="ECO:0000256" key="1">
    <source>
        <dbReference type="ARBA" id="ARBA00022574"/>
    </source>
</evidence>
<keyword evidence="4" id="KW-0175">Coiled coil</keyword>
<dbReference type="PRINTS" id="PR00320">
    <property type="entry name" value="GPROTEINBRPT"/>
</dbReference>
<dbReference type="SUPFAM" id="SSF50978">
    <property type="entry name" value="WD40 repeat-like"/>
    <property type="match status" value="1"/>
</dbReference>
<keyword evidence="2" id="KW-0677">Repeat</keyword>
<dbReference type="Pfam" id="PF00400">
    <property type="entry name" value="WD40"/>
    <property type="match status" value="6"/>
</dbReference>
<dbReference type="InterPro" id="IPR015943">
    <property type="entry name" value="WD40/YVTN_repeat-like_dom_sf"/>
</dbReference>
<protein>
    <submittedName>
        <fullName evidence="5">WD domain-containing protein, G-beta repeat-containing protein</fullName>
    </submittedName>
</protein>
<organism evidence="5 6">
    <name type="scientific">Actinoplanes regularis</name>
    <dbReference type="NCBI Taxonomy" id="52697"/>
    <lineage>
        <taxon>Bacteria</taxon>
        <taxon>Bacillati</taxon>
        <taxon>Actinomycetota</taxon>
        <taxon>Actinomycetes</taxon>
        <taxon>Micromonosporales</taxon>
        <taxon>Micromonosporaceae</taxon>
        <taxon>Actinoplanes</taxon>
    </lineage>
</organism>
<feature type="repeat" description="WD" evidence="3">
    <location>
        <begin position="170"/>
        <end position="211"/>
    </location>
</feature>
<dbReference type="InterPro" id="IPR020472">
    <property type="entry name" value="WD40_PAC1"/>
</dbReference>
<dbReference type="PROSITE" id="PS00678">
    <property type="entry name" value="WD_REPEATS_1"/>
    <property type="match status" value="1"/>
</dbReference>
<dbReference type="InterPro" id="IPR050349">
    <property type="entry name" value="WD_LIS1/nudF_dynein_reg"/>
</dbReference>
<sequence>MPDSAGGCEPVAVTSMADLVTLLRRLHVRAGKPSLRDLESWAAKQRFAGRRDVVLKRTTISEVLAGKRPPGRAFVGWFAEACGVPPGESVQVWLRAWETATEQRHRQPAPSSEDYSTTADLHRRLRELTEENVRARAEIDTLRRRLDEAGRTGTASRSRRAGLRPTGVILSGHTGYITSLAFDHGGELLASGSYDDTVRLWDPRTGGPGQSLIGHRGAVHAVAFSPDGRLLASAAGDQTMRVWDVAARQTLGGPIDTGPSTVRALAFSPDGRFIVGGTHDWVLRLWDTAGRAVDEPIEAHRSQVSGVAVSPDGRYLATCGKDTVRLWDPAGWSPVGDPLPVSAEGLMRVAYSPDGQLLAAAGGRTVRVWRTEERVVVGESAVPHSQPIRGLAFDRDGSLLVTSGGELRLWTLPGLTPLADPVVGYGGPLACCPKDGLMAAVDDEHRIHLWTLDRR</sequence>
<accession>A0A238WQL0</accession>
<evidence type="ECO:0000256" key="4">
    <source>
        <dbReference type="SAM" id="Coils"/>
    </source>
</evidence>
<dbReference type="CDD" id="cd00200">
    <property type="entry name" value="WD40"/>
    <property type="match status" value="1"/>
</dbReference>
<evidence type="ECO:0000313" key="6">
    <source>
        <dbReference type="Proteomes" id="UP000198415"/>
    </source>
</evidence>
<dbReference type="InterPro" id="IPR019775">
    <property type="entry name" value="WD40_repeat_CS"/>
</dbReference>
<dbReference type="PANTHER" id="PTHR44129">
    <property type="entry name" value="WD REPEAT-CONTAINING PROTEIN POP1"/>
    <property type="match status" value="1"/>
</dbReference>
<dbReference type="Gene3D" id="2.130.10.10">
    <property type="entry name" value="YVTN repeat-like/Quinoprotein amine dehydrogenase"/>
    <property type="match status" value="2"/>
</dbReference>
<dbReference type="InterPro" id="IPR001680">
    <property type="entry name" value="WD40_rpt"/>
</dbReference>
<gene>
    <name evidence="5" type="ORF">SAMN06264365_102805</name>
</gene>
<dbReference type="SMART" id="SM00320">
    <property type="entry name" value="WD40"/>
    <property type="match status" value="6"/>
</dbReference>